<dbReference type="PROSITE" id="PS51293">
    <property type="entry name" value="SANT"/>
    <property type="match status" value="1"/>
</dbReference>
<evidence type="ECO:0000256" key="1">
    <source>
        <dbReference type="ARBA" id="ARBA00004123"/>
    </source>
</evidence>
<dbReference type="CDD" id="cd00167">
    <property type="entry name" value="SANT"/>
    <property type="match status" value="1"/>
</dbReference>
<dbReference type="InterPro" id="IPR009057">
    <property type="entry name" value="Homeodomain-like_sf"/>
</dbReference>
<evidence type="ECO:0000256" key="2">
    <source>
        <dbReference type="ARBA" id="ARBA00023015"/>
    </source>
</evidence>
<comment type="subcellular location">
    <subcellularLocation>
        <location evidence="1">Nucleus</location>
    </subcellularLocation>
</comment>
<dbReference type="InterPro" id="IPR006447">
    <property type="entry name" value="Myb_dom_plants"/>
</dbReference>
<accession>A0A151RSE7</accession>
<organism evidence="8 9">
    <name type="scientific">Cajanus cajan</name>
    <name type="common">Pigeon pea</name>
    <name type="synonym">Cajanus indicus</name>
    <dbReference type="NCBI Taxonomy" id="3821"/>
    <lineage>
        <taxon>Eukaryota</taxon>
        <taxon>Viridiplantae</taxon>
        <taxon>Streptophyta</taxon>
        <taxon>Embryophyta</taxon>
        <taxon>Tracheophyta</taxon>
        <taxon>Spermatophyta</taxon>
        <taxon>Magnoliopsida</taxon>
        <taxon>eudicotyledons</taxon>
        <taxon>Gunneridae</taxon>
        <taxon>Pentapetalae</taxon>
        <taxon>rosids</taxon>
        <taxon>fabids</taxon>
        <taxon>Fabales</taxon>
        <taxon>Fabaceae</taxon>
        <taxon>Papilionoideae</taxon>
        <taxon>50 kb inversion clade</taxon>
        <taxon>NPAAA clade</taxon>
        <taxon>indigoferoid/millettioid clade</taxon>
        <taxon>Phaseoleae</taxon>
        <taxon>Cajanus</taxon>
    </lineage>
</organism>
<dbReference type="EMBL" id="KQ483590">
    <property type="protein sequence ID" value="KYP45468.1"/>
    <property type="molecule type" value="Genomic_DNA"/>
</dbReference>
<keyword evidence="3" id="KW-0804">Transcription</keyword>
<evidence type="ECO:0000256" key="4">
    <source>
        <dbReference type="ARBA" id="ARBA00023242"/>
    </source>
</evidence>
<dbReference type="Pfam" id="PF00249">
    <property type="entry name" value="Myb_DNA-binding"/>
    <property type="match status" value="1"/>
</dbReference>
<dbReference type="PANTHER" id="PTHR44042:SF15">
    <property type="entry name" value="DUPLICATED HOMEODOMAIN-LIKE SUPERFAMILY PROTEIN"/>
    <property type="match status" value="1"/>
</dbReference>
<keyword evidence="4" id="KW-0539">Nucleus</keyword>
<dbReference type="Gene3D" id="1.10.10.60">
    <property type="entry name" value="Homeodomain-like"/>
    <property type="match status" value="1"/>
</dbReference>
<evidence type="ECO:0000313" key="9">
    <source>
        <dbReference type="Proteomes" id="UP000075243"/>
    </source>
</evidence>
<dbReference type="InterPro" id="IPR017884">
    <property type="entry name" value="SANT_dom"/>
</dbReference>
<keyword evidence="9" id="KW-1185">Reference proteome</keyword>
<gene>
    <name evidence="8" type="ORF">KK1_032989</name>
</gene>
<keyword evidence="2" id="KW-0805">Transcription regulation</keyword>
<evidence type="ECO:0000313" key="8">
    <source>
        <dbReference type="EMBL" id="KYP45468.1"/>
    </source>
</evidence>
<dbReference type="Proteomes" id="UP000075243">
    <property type="component" value="Unassembled WGS sequence"/>
</dbReference>
<evidence type="ECO:0000259" key="7">
    <source>
        <dbReference type="PROSITE" id="PS51294"/>
    </source>
</evidence>
<dbReference type="SUPFAM" id="SSF46689">
    <property type="entry name" value="Homeodomain-like"/>
    <property type="match status" value="1"/>
</dbReference>
<proteinExistence type="predicted"/>
<dbReference type="PROSITE" id="PS50090">
    <property type="entry name" value="MYB_LIKE"/>
    <property type="match status" value="1"/>
</dbReference>
<feature type="domain" description="Myb-like" evidence="5">
    <location>
        <begin position="58"/>
        <end position="109"/>
    </location>
</feature>
<reference evidence="8" key="1">
    <citation type="journal article" date="2012" name="Nat. Biotechnol.">
        <title>Draft genome sequence of pigeonpea (Cajanus cajan), an orphan legume crop of resource-poor farmers.</title>
        <authorList>
            <person name="Varshney R.K."/>
            <person name="Chen W."/>
            <person name="Li Y."/>
            <person name="Bharti A.K."/>
            <person name="Saxena R.K."/>
            <person name="Schlueter J.A."/>
            <person name="Donoghue M.T."/>
            <person name="Azam S."/>
            <person name="Fan G."/>
            <person name="Whaley A.M."/>
            <person name="Farmer A.D."/>
            <person name="Sheridan J."/>
            <person name="Iwata A."/>
            <person name="Tuteja R."/>
            <person name="Penmetsa R.V."/>
            <person name="Wu W."/>
            <person name="Upadhyaya H.D."/>
            <person name="Yang S.P."/>
            <person name="Shah T."/>
            <person name="Saxena K.B."/>
            <person name="Michael T."/>
            <person name="McCombie W.R."/>
            <person name="Yang B."/>
            <person name="Zhang G."/>
            <person name="Yang H."/>
            <person name="Wang J."/>
            <person name="Spillane C."/>
            <person name="Cook D.R."/>
            <person name="May G.D."/>
            <person name="Xu X."/>
            <person name="Jackson S.A."/>
        </authorList>
    </citation>
    <scope>NUCLEOTIDE SEQUENCE [LARGE SCALE GENOMIC DNA]</scope>
</reference>
<dbReference type="InterPro" id="IPR001005">
    <property type="entry name" value="SANT/Myb"/>
</dbReference>
<dbReference type="PANTHER" id="PTHR44042">
    <property type="entry name" value="DUPLICATED HOMEODOMAIN-LIKE SUPERFAMILY PROTEIN-RELATED"/>
    <property type="match status" value="1"/>
</dbReference>
<protein>
    <submittedName>
        <fullName evidence="8">Myb-like protein J</fullName>
    </submittedName>
</protein>
<evidence type="ECO:0000259" key="5">
    <source>
        <dbReference type="PROSITE" id="PS50090"/>
    </source>
</evidence>
<name>A0A151RSE7_CAJCA</name>
<dbReference type="NCBIfam" id="TIGR01557">
    <property type="entry name" value="myb_SHAQKYF"/>
    <property type="match status" value="1"/>
</dbReference>
<sequence>MDEFWSYLDHSPPMNEFSPMLMQDNTEKLIVGETSNVIHTESDIIKLLNDSNNSSISIPRKKYIHWSKDEHRLFLVGLEIFGKGNWKNIARYIGTKKASQVSSHAQKFFNRLNASKESKKRKSIHDITLQDIDTRIPQHIYESNGVLPTPNFAMQAQNMQETQYVSQDSQLNPPSNVHHPMEEYKYFNNKEPQHIEHHNSISCLTLAVQQFHKCNKDNYCCPSTSKNI</sequence>
<dbReference type="SMART" id="SM00717">
    <property type="entry name" value="SANT"/>
    <property type="match status" value="1"/>
</dbReference>
<dbReference type="GO" id="GO:0003677">
    <property type="term" value="F:DNA binding"/>
    <property type="evidence" value="ECO:0007669"/>
    <property type="project" value="InterPro"/>
</dbReference>
<evidence type="ECO:0000256" key="3">
    <source>
        <dbReference type="ARBA" id="ARBA00023163"/>
    </source>
</evidence>
<dbReference type="AlphaFoldDB" id="A0A151RSE7"/>
<feature type="domain" description="HTH myb-type" evidence="7">
    <location>
        <begin position="58"/>
        <end position="113"/>
    </location>
</feature>
<dbReference type="Gramene" id="C.cajan_34606.t">
    <property type="protein sequence ID" value="C.cajan_34606.t"/>
    <property type="gene ID" value="C.cajan_34606"/>
</dbReference>
<evidence type="ECO:0000259" key="6">
    <source>
        <dbReference type="PROSITE" id="PS51293"/>
    </source>
</evidence>
<dbReference type="PROSITE" id="PS51294">
    <property type="entry name" value="HTH_MYB"/>
    <property type="match status" value="1"/>
</dbReference>
<feature type="domain" description="SANT" evidence="6">
    <location>
        <begin position="66"/>
        <end position="113"/>
    </location>
</feature>
<dbReference type="GO" id="GO:0005634">
    <property type="term" value="C:nucleus"/>
    <property type="evidence" value="ECO:0007669"/>
    <property type="project" value="UniProtKB-SubCell"/>
</dbReference>
<dbReference type="InterPro" id="IPR017930">
    <property type="entry name" value="Myb_dom"/>
</dbReference>